<dbReference type="SMART" id="SM00409">
    <property type="entry name" value="IG"/>
    <property type="match status" value="3"/>
</dbReference>
<evidence type="ECO:0000259" key="7">
    <source>
        <dbReference type="PROSITE" id="PS50835"/>
    </source>
</evidence>
<dbReference type="PROSITE" id="PS50835">
    <property type="entry name" value="IG_LIKE"/>
    <property type="match status" value="4"/>
</dbReference>
<dbReference type="InterPro" id="IPR003598">
    <property type="entry name" value="Ig_sub2"/>
</dbReference>
<dbReference type="EMBL" id="CP111016">
    <property type="protein sequence ID" value="WAR05003.1"/>
    <property type="molecule type" value="Genomic_DNA"/>
</dbReference>
<evidence type="ECO:0000256" key="4">
    <source>
        <dbReference type="ARBA" id="ARBA00023180"/>
    </source>
</evidence>
<dbReference type="Pfam" id="PF13927">
    <property type="entry name" value="Ig_3"/>
    <property type="match status" value="2"/>
</dbReference>
<keyword evidence="4" id="KW-0325">Glycoprotein</keyword>
<evidence type="ECO:0000313" key="8">
    <source>
        <dbReference type="EMBL" id="WAR05003.1"/>
    </source>
</evidence>
<evidence type="ECO:0000256" key="1">
    <source>
        <dbReference type="ARBA" id="ARBA00004479"/>
    </source>
</evidence>
<evidence type="ECO:0000256" key="5">
    <source>
        <dbReference type="ARBA" id="ARBA00023319"/>
    </source>
</evidence>
<dbReference type="InterPro" id="IPR013162">
    <property type="entry name" value="CD80_C2-set"/>
</dbReference>
<gene>
    <name evidence="8" type="ORF">MAR_020372</name>
</gene>
<evidence type="ECO:0000313" key="9">
    <source>
        <dbReference type="Proteomes" id="UP001164746"/>
    </source>
</evidence>
<name>A0ABY7E8B2_MYAAR</name>
<keyword evidence="9" id="KW-1185">Reference proteome</keyword>
<feature type="domain" description="Ig-like" evidence="7">
    <location>
        <begin position="360"/>
        <end position="521"/>
    </location>
</feature>
<reference evidence="8" key="1">
    <citation type="submission" date="2022-11" db="EMBL/GenBank/DDBJ databases">
        <title>Centuries of genome instability and evolution in soft-shell clam transmissible cancer (bioRxiv).</title>
        <authorList>
            <person name="Hart S.F.M."/>
            <person name="Yonemitsu M.A."/>
            <person name="Giersch R.M."/>
            <person name="Beal B.F."/>
            <person name="Arriagada G."/>
            <person name="Davis B.W."/>
            <person name="Ostrander E.A."/>
            <person name="Goff S.P."/>
            <person name="Metzger M.J."/>
        </authorList>
    </citation>
    <scope>NUCLEOTIDE SEQUENCE</scope>
    <source>
        <strain evidence="8">MELC-2E11</strain>
        <tissue evidence="8">Siphon/mantle</tissue>
    </source>
</reference>
<feature type="non-terminal residue" evidence="8">
    <location>
        <position position="1"/>
    </location>
</feature>
<dbReference type="SUPFAM" id="SSF48726">
    <property type="entry name" value="Immunoglobulin"/>
    <property type="match status" value="5"/>
</dbReference>
<dbReference type="InterPro" id="IPR003599">
    <property type="entry name" value="Ig_sub"/>
</dbReference>
<sequence length="700" mass="76903">TAQHFRCETSVGNPQATVEWYKDNGILDRSDDTEIITGKETNTSASVTLIVTVGKLSLTVQRNDHKVGVYCRANNVGPKVQLPQTYDVLEGSVVNYSCSFIPGNPPSQTSFVWTRSIDRRQWNSQFFSIASVQKLDDDMYTCTATPAGSPAQTGNSGTMHLNVQCIVTQFHVTGNRNEANVTQTEKSSTTFTCMVDSNPPSTIKIKKDGELRRSVNHSTQLEYTIENLSCTDAGLYTCDASNQFNFKKHSTKDLHMLVTCSPRRPPGKDIKLNFTARLHNSYTVVAYPVPSASQFVWKRCFRRKMCIQLSNITAKYEITTSGLSSSLTIVDTDIDDFGAYSLSVKNGIGKELVEDLFLQPFVGITSVSMVSPAGNSVSIIEDTAQQFRCETSVGNPQATVEWYKDNGTLDRSDDTEIITGKETNTSAIDKSSVTQFHVTGNRNEANVTQTEKSSTTFTCMVDSIPPSTIKIKKDGELRRSVNHSTQLEYTIANLSCTDAGLYTCDASNQFNFKKHSTKDLHMLVHLGARLYTVVAYPVPSASQFVWKRCFRRKMCIQLSNITAKYEITTSGLSSSLTIVDTDIDDFGAYSLSVKNGIGKELVEDLFLQPFEVADAKPHIAAIAGGVTAGVITMVAIVVVFCLLRKGSRSRPTVPVAEIPGHSAAVTYETLSAKNNTPVYDALEDAVYQNTMAKNQVQTAL</sequence>
<dbReference type="Pfam" id="PF08205">
    <property type="entry name" value="C2-set_2"/>
    <property type="match status" value="1"/>
</dbReference>
<comment type="subcellular location">
    <subcellularLocation>
        <location evidence="1">Membrane</location>
        <topology evidence="1">Single-pass type I membrane protein</topology>
    </subcellularLocation>
</comment>
<dbReference type="InterPro" id="IPR051275">
    <property type="entry name" value="Cell_adhesion_signaling"/>
</dbReference>
<proteinExistence type="predicted"/>
<feature type="domain" description="Ig-like" evidence="7">
    <location>
        <begin position="78"/>
        <end position="162"/>
    </location>
</feature>
<dbReference type="InterPro" id="IPR007110">
    <property type="entry name" value="Ig-like_dom"/>
</dbReference>
<accession>A0ABY7E8B2</accession>
<evidence type="ECO:0000256" key="6">
    <source>
        <dbReference type="SAM" id="Phobius"/>
    </source>
</evidence>
<dbReference type="Gene3D" id="2.60.40.10">
    <property type="entry name" value="Immunoglobulins"/>
    <property type="match status" value="5"/>
</dbReference>
<keyword evidence="3" id="KW-1015">Disulfide bond</keyword>
<dbReference type="InterPro" id="IPR013783">
    <property type="entry name" value="Ig-like_fold"/>
</dbReference>
<feature type="domain" description="Ig-like" evidence="7">
    <location>
        <begin position="168"/>
        <end position="255"/>
    </location>
</feature>
<evidence type="ECO:0000256" key="3">
    <source>
        <dbReference type="ARBA" id="ARBA00023157"/>
    </source>
</evidence>
<feature type="domain" description="Ig-like" evidence="7">
    <location>
        <begin position="1"/>
        <end position="75"/>
    </location>
</feature>
<keyword evidence="2 6" id="KW-0472">Membrane</keyword>
<dbReference type="PANTHER" id="PTHR11640">
    <property type="entry name" value="NEPHRIN"/>
    <property type="match status" value="1"/>
</dbReference>
<protein>
    <submittedName>
        <fullName evidence="8">HMCN1-like protein</fullName>
    </submittedName>
</protein>
<keyword evidence="5" id="KW-0393">Immunoglobulin domain</keyword>
<keyword evidence="6" id="KW-1133">Transmembrane helix</keyword>
<dbReference type="PANTHER" id="PTHR11640:SF31">
    <property type="entry name" value="IRREGULAR CHIASM C-ROUGHEST PROTEIN-RELATED"/>
    <property type="match status" value="1"/>
</dbReference>
<dbReference type="Proteomes" id="UP001164746">
    <property type="component" value="Chromosome 5"/>
</dbReference>
<dbReference type="InterPro" id="IPR036179">
    <property type="entry name" value="Ig-like_dom_sf"/>
</dbReference>
<organism evidence="8 9">
    <name type="scientific">Mya arenaria</name>
    <name type="common">Soft-shell clam</name>
    <dbReference type="NCBI Taxonomy" id="6604"/>
    <lineage>
        <taxon>Eukaryota</taxon>
        <taxon>Metazoa</taxon>
        <taxon>Spiralia</taxon>
        <taxon>Lophotrochozoa</taxon>
        <taxon>Mollusca</taxon>
        <taxon>Bivalvia</taxon>
        <taxon>Autobranchia</taxon>
        <taxon>Heteroconchia</taxon>
        <taxon>Euheterodonta</taxon>
        <taxon>Imparidentia</taxon>
        <taxon>Neoheterodontei</taxon>
        <taxon>Myida</taxon>
        <taxon>Myoidea</taxon>
        <taxon>Myidae</taxon>
        <taxon>Mya</taxon>
    </lineage>
</organism>
<evidence type="ECO:0000256" key="2">
    <source>
        <dbReference type="ARBA" id="ARBA00023136"/>
    </source>
</evidence>
<feature type="transmembrane region" description="Helical" evidence="6">
    <location>
        <begin position="619"/>
        <end position="643"/>
    </location>
</feature>
<dbReference type="SMART" id="SM00408">
    <property type="entry name" value="IGc2"/>
    <property type="match status" value="2"/>
</dbReference>
<keyword evidence="6" id="KW-0812">Transmembrane</keyword>